<reference evidence="9 10" key="1">
    <citation type="journal article" date="2017" name="Genome Announc.">
        <title>Genome sequence of the saprophytic ascomycete Epicoccum nigrum ICMP 19927 strain isolated from New Zealand.</title>
        <authorList>
            <person name="Fokin M."/>
            <person name="Fleetwood D."/>
            <person name="Weir B.S."/>
            <person name="Villas-Boas S.G."/>
        </authorList>
    </citation>
    <scope>NUCLEOTIDE SEQUENCE [LARGE SCALE GENOMIC DNA]</scope>
    <source>
        <strain evidence="9 10">ICMP 19927</strain>
    </source>
</reference>
<feature type="domain" description="Rhodopsin" evidence="8">
    <location>
        <begin position="104"/>
        <end position="290"/>
    </location>
</feature>
<dbReference type="Proteomes" id="UP000193240">
    <property type="component" value="Unassembled WGS sequence"/>
</dbReference>
<feature type="transmembrane region" description="Helical" evidence="7">
    <location>
        <begin position="60"/>
        <end position="77"/>
    </location>
</feature>
<sequence>MSADGSADEVTSEQVPQSILPRAQLDGVNIAMLAVTSVVFITATMVKFAQRKPCELHDIFRRLAFTSYVVMWTMCSLENDPLYRFESVQRGETPIYPEMVHDAGMFLRFVTAGQLFYYATLALVKISFLLLYRKLLDRTSRKYNVAWWVILAFCLLSVIVPTLQTVFLCNDQKAKYNQGACAKPDEQYRSVVALWVSYALDVATDLAVMFLPYRLTWNISLPKTRKFGIFMLFGSGWVCILFATLRVVQVGVRNGVPSTPDAKWVQMWAIIETSMAVITSCAPAFAGILQRRFGTRAVSYDSRGFVKRPMNDDIWMKQLENGMGKRSKRDDTVLWTNGQGSQEALADPGGLITDTTTKVGDNELGSRHSTRSWAQMAK</sequence>
<feature type="transmembrane region" description="Helical" evidence="7">
    <location>
        <begin position="268"/>
        <end position="289"/>
    </location>
</feature>
<protein>
    <recommendedName>
        <fullName evidence="8">Rhodopsin domain-containing protein</fullName>
    </recommendedName>
</protein>
<feature type="transmembrane region" description="Helical" evidence="7">
    <location>
        <begin position="115"/>
        <end position="133"/>
    </location>
</feature>
<evidence type="ECO:0000313" key="10">
    <source>
        <dbReference type="Proteomes" id="UP000193240"/>
    </source>
</evidence>
<feature type="region of interest" description="Disordered" evidence="6">
    <location>
        <begin position="340"/>
        <end position="378"/>
    </location>
</feature>
<evidence type="ECO:0000256" key="4">
    <source>
        <dbReference type="ARBA" id="ARBA00023136"/>
    </source>
</evidence>
<evidence type="ECO:0000256" key="2">
    <source>
        <dbReference type="ARBA" id="ARBA00022692"/>
    </source>
</evidence>
<dbReference type="InParanoid" id="A0A1Y2MD79"/>
<feature type="transmembrane region" description="Helical" evidence="7">
    <location>
        <begin position="192"/>
        <end position="215"/>
    </location>
</feature>
<comment type="similarity">
    <text evidence="5">Belongs to the SAT4 family.</text>
</comment>
<evidence type="ECO:0000256" key="3">
    <source>
        <dbReference type="ARBA" id="ARBA00022989"/>
    </source>
</evidence>
<gene>
    <name evidence="9" type="ORF">B5807_00083</name>
</gene>
<keyword evidence="10" id="KW-1185">Reference proteome</keyword>
<evidence type="ECO:0000256" key="1">
    <source>
        <dbReference type="ARBA" id="ARBA00004141"/>
    </source>
</evidence>
<dbReference type="PANTHER" id="PTHR33048">
    <property type="entry name" value="PTH11-LIKE INTEGRAL MEMBRANE PROTEIN (AFU_ORTHOLOGUE AFUA_5G11245)"/>
    <property type="match status" value="1"/>
</dbReference>
<dbReference type="OMA" id="CLATFKS"/>
<evidence type="ECO:0000256" key="7">
    <source>
        <dbReference type="SAM" id="Phobius"/>
    </source>
</evidence>
<accession>A0A1Y2MD79</accession>
<feature type="transmembrane region" description="Helical" evidence="7">
    <location>
        <begin position="30"/>
        <end position="48"/>
    </location>
</feature>
<dbReference type="GO" id="GO:0016020">
    <property type="term" value="C:membrane"/>
    <property type="evidence" value="ECO:0007669"/>
    <property type="project" value="UniProtKB-SubCell"/>
</dbReference>
<keyword evidence="4 7" id="KW-0472">Membrane</keyword>
<evidence type="ECO:0000256" key="6">
    <source>
        <dbReference type="SAM" id="MobiDB-lite"/>
    </source>
</evidence>
<feature type="transmembrane region" description="Helical" evidence="7">
    <location>
        <begin position="145"/>
        <end position="167"/>
    </location>
</feature>
<dbReference type="PANTHER" id="PTHR33048:SF146">
    <property type="entry name" value="INTEGRAL MEMBRANE PROTEIN"/>
    <property type="match status" value="1"/>
</dbReference>
<comment type="subcellular location">
    <subcellularLocation>
        <location evidence="1">Membrane</location>
        <topology evidence="1">Multi-pass membrane protein</topology>
    </subcellularLocation>
</comment>
<dbReference type="AlphaFoldDB" id="A0A1Y2MD79"/>
<dbReference type="STRING" id="105696.A0A1Y2MD79"/>
<keyword evidence="3 7" id="KW-1133">Transmembrane helix</keyword>
<dbReference type="InterPro" id="IPR049326">
    <property type="entry name" value="Rhodopsin_dom_fungi"/>
</dbReference>
<proteinExistence type="inferred from homology"/>
<dbReference type="InterPro" id="IPR052337">
    <property type="entry name" value="SAT4-like"/>
</dbReference>
<organism evidence="9 10">
    <name type="scientific">Epicoccum nigrum</name>
    <name type="common">Soil fungus</name>
    <name type="synonym">Epicoccum purpurascens</name>
    <dbReference type="NCBI Taxonomy" id="105696"/>
    <lineage>
        <taxon>Eukaryota</taxon>
        <taxon>Fungi</taxon>
        <taxon>Dikarya</taxon>
        <taxon>Ascomycota</taxon>
        <taxon>Pezizomycotina</taxon>
        <taxon>Dothideomycetes</taxon>
        <taxon>Pleosporomycetidae</taxon>
        <taxon>Pleosporales</taxon>
        <taxon>Pleosporineae</taxon>
        <taxon>Didymellaceae</taxon>
        <taxon>Epicoccum</taxon>
    </lineage>
</organism>
<dbReference type="EMBL" id="KZ107838">
    <property type="protein sequence ID" value="OSS54076.1"/>
    <property type="molecule type" value="Genomic_DNA"/>
</dbReference>
<evidence type="ECO:0000313" key="9">
    <source>
        <dbReference type="EMBL" id="OSS54076.1"/>
    </source>
</evidence>
<name>A0A1Y2MD79_EPING</name>
<evidence type="ECO:0000256" key="5">
    <source>
        <dbReference type="ARBA" id="ARBA00038359"/>
    </source>
</evidence>
<feature type="transmembrane region" description="Helical" evidence="7">
    <location>
        <begin position="227"/>
        <end position="248"/>
    </location>
</feature>
<dbReference type="Pfam" id="PF20684">
    <property type="entry name" value="Fung_rhodopsin"/>
    <property type="match status" value="1"/>
</dbReference>
<keyword evidence="2 7" id="KW-0812">Transmembrane</keyword>
<evidence type="ECO:0000259" key="8">
    <source>
        <dbReference type="Pfam" id="PF20684"/>
    </source>
</evidence>